<dbReference type="InterPro" id="IPR036390">
    <property type="entry name" value="WH_DNA-bd_sf"/>
</dbReference>
<dbReference type="OrthoDB" id="9809462at2"/>
<accession>A0A369TPE4</accession>
<organism evidence="5 6">
    <name type="scientific">Thalassococcus profundi</name>
    <dbReference type="NCBI Taxonomy" id="2282382"/>
    <lineage>
        <taxon>Bacteria</taxon>
        <taxon>Pseudomonadati</taxon>
        <taxon>Pseudomonadota</taxon>
        <taxon>Alphaproteobacteria</taxon>
        <taxon>Rhodobacterales</taxon>
        <taxon>Roseobacteraceae</taxon>
        <taxon>Thalassococcus</taxon>
    </lineage>
</organism>
<evidence type="ECO:0000259" key="4">
    <source>
        <dbReference type="PROSITE" id="PS50956"/>
    </source>
</evidence>
<keyword evidence="1" id="KW-0805">Transcription regulation</keyword>
<protein>
    <submittedName>
        <fullName evidence="5">Lrp/AsnC family transcriptional regulator</fullName>
    </submittedName>
</protein>
<comment type="caution">
    <text evidence="5">The sequence shown here is derived from an EMBL/GenBank/DDBJ whole genome shotgun (WGS) entry which is preliminary data.</text>
</comment>
<reference evidence="5 6" key="1">
    <citation type="submission" date="2018-07" db="EMBL/GenBank/DDBJ databases">
        <title>Thalassococcus profundi sp. nov., a marine bacterium isolated from deep seawater of Okinawa Trough.</title>
        <authorList>
            <person name="Yu M."/>
        </authorList>
    </citation>
    <scope>NUCLEOTIDE SEQUENCE [LARGE SCALE GENOMIC DNA]</scope>
    <source>
        <strain evidence="5 6">WRAS1</strain>
    </source>
</reference>
<dbReference type="SMART" id="SM00344">
    <property type="entry name" value="HTH_ASNC"/>
    <property type="match status" value="1"/>
</dbReference>
<evidence type="ECO:0000256" key="1">
    <source>
        <dbReference type="ARBA" id="ARBA00023015"/>
    </source>
</evidence>
<dbReference type="InterPro" id="IPR036388">
    <property type="entry name" value="WH-like_DNA-bd_sf"/>
</dbReference>
<name>A0A369TPE4_9RHOB</name>
<evidence type="ECO:0000313" key="5">
    <source>
        <dbReference type="EMBL" id="RDD64816.1"/>
    </source>
</evidence>
<dbReference type="InterPro" id="IPR019888">
    <property type="entry name" value="Tscrpt_reg_AsnC-like"/>
</dbReference>
<evidence type="ECO:0000256" key="2">
    <source>
        <dbReference type="ARBA" id="ARBA00023125"/>
    </source>
</evidence>
<dbReference type="GO" id="GO:0043565">
    <property type="term" value="F:sequence-specific DNA binding"/>
    <property type="evidence" value="ECO:0007669"/>
    <property type="project" value="InterPro"/>
</dbReference>
<dbReference type="PANTHER" id="PTHR30154:SF53">
    <property type="entry name" value="HTH-TYPE TRANSCRIPTIONAL REGULATOR LRPC"/>
    <property type="match status" value="1"/>
</dbReference>
<dbReference type="EMBL" id="QPMK01000017">
    <property type="protein sequence ID" value="RDD64816.1"/>
    <property type="molecule type" value="Genomic_DNA"/>
</dbReference>
<dbReference type="RefSeq" id="WP_114512331.1">
    <property type="nucleotide sequence ID" value="NZ_QPMK01000017.1"/>
</dbReference>
<gene>
    <name evidence="5" type="ORF">DU478_17855</name>
</gene>
<dbReference type="Gene3D" id="3.30.70.920">
    <property type="match status" value="1"/>
</dbReference>
<dbReference type="InterPro" id="IPR011008">
    <property type="entry name" value="Dimeric_a/b-barrel"/>
</dbReference>
<dbReference type="GO" id="GO:0043200">
    <property type="term" value="P:response to amino acid"/>
    <property type="evidence" value="ECO:0007669"/>
    <property type="project" value="TreeGrafter"/>
</dbReference>
<feature type="domain" description="HTH asnC-type" evidence="4">
    <location>
        <begin position="3"/>
        <end position="64"/>
    </location>
</feature>
<evidence type="ECO:0000313" key="6">
    <source>
        <dbReference type="Proteomes" id="UP000253977"/>
    </source>
</evidence>
<dbReference type="SUPFAM" id="SSF54909">
    <property type="entry name" value="Dimeric alpha+beta barrel"/>
    <property type="match status" value="1"/>
</dbReference>
<keyword evidence="6" id="KW-1185">Reference proteome</keyword>
<dbReference type="Pfam" id="PF01037">
    <property type="entry name" value="AsnC_trans_reg"/>
    <property type="match status" value="1"/>
</dbReference>
<dbReference type="PRINTS" id="PR00033">
    <property type="entry name" value="HTHASNC"/>
</dbReference>
<dbReference type="InterPro" id="IPR019887">
    <property type="entry name" value="Tscrpt_reg_AsnC/Lrp_C"/>
</dbReference>
<keyword evidence="2" id="KW-0238">DNA-binding</keyword>
<dbReference type="InterPro" id="IPR000485">
    <property type="entry name" value="AsnC-type_HTH_dom"/>
</dbReference>
<dbReference type="Pfam" id="PF13404">
    <property type="entry name" value="HTH_AsnC-type"/>
    <property type="match status" value="1"/>
</dbReference>
<dbReference type="AlphaFoldDB" id="A0A369TPE4"/>
<dbReference type="PROSITE" id="PS50956">
    <property type="entry name" value="HTH_ASNC_2"/>
    <property type="match status" value="1"/>
</dbReference>
<dbReference type="Gene3D" id="1.10.10.10">
    <property type="entry name" value="Winged helix-like DNA-binding domain superfamily/Winged helix DNA-binding domain"/>
    <property type="match status" value="1"/>
</dbReference>
<proteinExistence type="predicted"/>
<dbReference type="PANTHER" id="PTHR30154">
    <property type="entry name" value="LEUCINE-RESPONSIVE REGULATORY PROTEIN"/>
    <property type="match status" value="1"/>
</dbReference>
<sequence>MQIDETDRALIAALSEDARAPVADLARRLGLARTTVQARIDRLLARGVIAGFTLRLGAAHRAPIRATALVSIEPRSGAAVLARLKSLPGVETVHTTSGRVDLIVTLRAPSTEALDETLDRIGEAKGVRSSESLVHLSTKIDRSA</sequence>
<dbReference type="SUPFAM" id="SSF46785">
    <property type="entry name" value="Winged helix' DNA-binding domain"/>
    <property type="match status" value="1"/>
</dbReference>
<evidence type="ECO:0000256" key="3">
    <source>
        <dbReference type="ARBA" id="ARBA00023163"/>
    </source>
</evidence>
<dbReference type="GO" id="GO:0005829">
    <property type="term" value="C:cytosol"/>
    <property type="evidence" value="ECO:0007669"/>
    <property type="project" value="TreeGrafter"/>
</dbReference>
<keyword evidence="3" id="KW-0804">Transcription</keyword>
<dbReference type="Proteomes" id="UP000253977">
    <property type="component" value="Unassembled WGS sequence"/>
</dbReference>